<feature type="domain" description="NIPSNAP" evidence="8">
    <location>
        <begin position="237"/>
        <end position="329"/>
    </location>
</feature>
<comment type="subcellular location">
    <subcellularLocation>
        <location evidence="1">Membrane</location>
    </subcellularLocation>
</comment>
<dbReference type="Gene3D" id="3.30.70.100">
    <property type="match status" value="2"/>
</dbReference>
<dbReference type="InterPro" id="IPR048254">
    <property type="entry name" value="CDP_ALCOHOL_P_TRANSF_CS"/>
</dbReference>
<feature type="transmembrane region" description="Helical" evidence="7">
    <location>
        <begin position="663"/>
        <end position="680"/>
    </location>
</feature>
<evidence type="ECO:0000313" key="10">
    <source>
        <dbReference type="Proteomes" id="UP001578633"/>
    </source>
</evidence>
<organism evidence="9 10">
    <name type="scientific">Alternaria dauci</name>
    <dbReference type="NCBI Taxonomy" id="48095"/>
    <lineage>
        <taxon>Eukaryota</taxon>
        <taxon>Fungi</taxon>
        <taxon>Dikarya</taxon>
        <taxon>Ascomycota</taxon>
        <taxon>Pezizomycotina</taxon>
        <taxon>Dothideomycetes</taxon>
        <taxon>Pleosporomycetidae</taxon>
        <taxon>Pleosporales</taxon>
        <taxon>Pleosporineae</taxon>
        <taxon>Pleosporaceae</taxon>
        <taxon>Alternaria</taxon>
        <taxon>Alternaria sect. Porri</taxon>
    </lineage>
</organism>
<name>A0ABR3UKU5_9PLEO</name>
<dbReference type="PANTHER" id="PTHR10414:SF37">
    <property type="entry name" value="BB IN A BOXCAR, ISOFORM C"/>
    <property type="match status" value="1"/>
</dbReference>
<feature type="transmembrane region" description="Helical" evidence="7">
    <location>
        <begin position="630"/>
        <end position="651"/>
    </location>
</feature>
<dbReference type="Proteomes" id="UP001578633">
    <property type="component" value="Chromosome 4"/>
</dbReference>
<feature type="compositionally biased region" description="Basic and acidic residues" evidence="6">
    <location>
        <begin position="69"/>
        <end position="87"/>
    </location>
</feature>
<feature type="transmembrane region" description="Helical" evidence="7">
    <location>
        <begin position="550"/>
        <end position="569"/>
    </location>
</feature>
<dbReference type="EMBL" id="JBHGVX010000004">
    <property type="protein sequence ID" value="KAL1796960.1"/>
    <property type="molecule type" value="Genomic_DNA"/>
</dbReference>
<protein>
    <recommendedName>
        <fullName evidence="8">NIPSNAP domain-containing protein</fullName>
    </recommendedName>
</protein>
<dbReference type="RefSeq" id="XP_069307544.1">
    <property type="nucleotide sequence ID" value="XM_069451712.1"/>
</dbReference>
<dbReference type="InterPro" id="IPR014472">
    <property type="entry name" value="CHOPT"/>
</dbReference>
<dbReference type="InterPro" id="IPR043130">
    <property type="entry name" value="CDP-OH_PTrfase_TM_dom"/>
</dbReference>
<reference evidence="9 10" key="1">
    <citation type="submission" date="2024-09" db="EMBL/GenBank/DDBJ databases">
        <title>T2T genomes of carrot and Alternaria dauci and their utility for understanding host-pathogen interaction during carrot leaf blight disease.</title>
        <authorList>
            <person name="Liu W."/>
            <person name="Xu S."/>
            <person name="Ou C."/>
            <person name="Liu X."/>
            <person name="Zhuang F."/>
            <person name="Deng X.W."/>
        </authorList>
    </citation>
    <scope>NUCLEOTIDE SEQUENCE [LARGE SCALE GENOMIC DNA]</scope>
    <source>
        <strain evidence="9 10">A2016</strain>
    </source>
</reference>
<evidence type="ECO:0000259" key="8">
    <source>
        <dbReference type="Pfam" id="PF07978"/>
    </source>
</evidence>
<dbReference type="InterPro" id="IPR000462">
    <property type="entry name" value="CDP-OH_P_trans"/>
</dbReference>
<evidence type="ECO:0000256" key="5">
    <source>
        <dbReference type="RuleBase" id="RU003750"/>
    </source>
</evidence>
<evidence type="ECO:0000256" key="7">
    <source>
        <dbReference type="SAM" id="Phobius"/>
    </source>
</evidence>
<keyword evidence="3 5" id="KW-0808">Transferase</keyword>
<dbReference type="Gene3D" id="1.20.120.1760">
    <property type="match status" value="1"/>
</dbReference>
<dbReference type="GeneID" id="96085822"/>
<comment type="similarity">
    <text evidence="2 5">Belongs to the CDP-alcohol phosphatidyltransferase class-I family.</text>
</comment>
<accession>A0ABR3UKU5</accession>
<dbReference type="SUPFAM" id="SSF54909">
    <property type="entry name" value="Dimeric alpha+beta barrel"/>
    <property type="match status" value="2"/>
</dbReference>
<keyword evidence="10" id="KW-1185">Reference proteome</keyword>
<feature type="transmembrane region" description="Helical" evidence="7">
    <location>
        <begin position="692"/>
        <end position="710"/>
    </location>
</feature>
<sequence length="781" mass="88680">MLTRRVCASVRGMLSPPSATAVRCQAFGTVPPIQSPVRVPSLADITPDGAASFNEKQKSFRDGLAAAQKRKEQEEKEARAREQENGKKKGGALSSLIYGTPEGRDLDKDIERSFSQVLARGKYVHSIVFHEVQPDKVEEYTELVGSWYPKMASIPENKVHLVGSWRTEVGDCNTFVHIWEYQRYEGYHESLHNIQAHPEFPEFDAKLKKLITSKKNSLMQEFSFWPTTPPRQLGGLFELRSYTLHPGNLLEWETHWRRGLKARREVMEGVGAWFVQIGDLNTVHHLWQFANLEERKIRREQSWSVEGWGETVHKTVPLIQTMKSRILIPYLALGTPPTKQHQAPPKTFSLPEPYNSPPTAAGQKEKELQIMVYIRQDKLPKLREYKYSGVDHSLLSQYVLKPFYTHVVIKCFPMWMAPNLITLSGFGFIIANFLTLLWYTPTLDQDCPPWVYASWAIGLFLYQTFDAVDGSQARRTRQSGPLGELFDHGVDAINTTLEVLLFSATMNLGQGWKTVLTLFASSLTFYVQTWDEYHTHTLTLGVISGPVEGILTLCIVYALTAYLGGGSFWQRSMLQSLGVKEQGAIPELLYNMAWNEWYMAYGGVVLVFNTVSSAQNVMKARRARGQKARVALLGLLTFAAAWVLITAYLYLQPMILHNHLVPFIFYAGLINAYSVGRMIISHLTKSRFPRGNVLMYPLIYGVIDSLGPWLQEHIGVGWPSALGNDVYQVAFVFMCLGLAVGVHGSFIVDVIWTICDYLDIWCLTIKYPYQPVEENMDRKEQ</sequence>
<evidence type="ECO:0000256" key="6">
    <source>
        <dbReference type="SAM" id="MobiDB-lite"/>
    </source>
</evidence>
<evidence type="ECO:0000256" key="2">
    <source>
        <dbReference type="ARBA" id="ARBA00010441"/>
    </source>
</evidence>
<evidence type="ECO:0000256" key="4">
    <source>
        <dbReference type="ARBA" id="ARBA00023136"/>
    </source>
</evidence>
<proteinExistence type="inferred from homology"/>
<evidence type="ECO:0000256" key="1">
    <source>
        <dbReference type="ARBA" id="ARBA00004370"/>
    </source>
</evidence>
<dbReference type="PANTHER" id="PTHR10414">
    <property type="entry name" value="ETHANOLAMINEPHOSPHOTRANSFERASE"/>
    <property type="match status" value="1"/>
</dbReference>
<feature type="transmembrane region" description="Helical" evidence="7">
    <location>
        <begin position="420"/>
        <end position="438"/>
    </location>
</feature>
<keyword evidence="4 7" id="KW-0472">Membrane</keyword>
<keyword evidence="7" id="KW-0812">Transmembrane</keyword>
<evidence type="ECO:0000256" key="3">
    <source>
        <dbReference type="ARBA" id="ARBA00022679"/>
    </source>
</evidence>
<dbReference type="PROSITE" id="PS00379">
    <property type="entry name" value="CDP_ALCOHOL_P_TRANSF"/>
    <property type="match status" value="1"/>
</dbReference>
<feature type="transmembrane region" description="Helical" evidence="7">
    <location>
        <begin position="730"/>
        <end position="752"/>
    </location>
</feature>
<dbReference type="InterPro" id="IPR011008">
    <property type="entry name" value="Dimeric_a/b-barrel"/>
</dbReference>
<feature type="domain" description="NIPSNAP" evidence="8">
    <location>
        <begin position="153"/>
        <end position="224"/>
    </location>
</feature>
<evidence type="ECO:0000313" key="9">
    <source>
        <dbReference type="EMBL" id="KAL1796960.1"/>
    </source>
</evidence>
<gene>
    <name evidence="9" type="ORF">ACET3X_005500</name>
</gene>
<feature type="region of interest" description="Disordered" evidence="6">
    <location>
        <begin position="341"/>
        <end position="363"/>
    </location>
</feature>
<keyword evidence="7" id="KW-1133">Transmembrane helix</keyword>
<feature type="transmembrane region" description="Helical" evidence="7">
    <location>
        <begin position="598"/>
        <end position="618"/>
    </location>
</feature>
<dbReference type="Pfam" id="PF07978">
    <property type="entry name" value="NIPSNAP"/>
    <property type="match status" value="2"/>
</dbReference>
<comment type="caution">
    <text evidence="9">The sequence shown here is derived from an EMBL/GenBank/DDBJ whole genome shotgun (WGS) entry which is preliminary data.</text>
</comment>
<dbReference type="InterPro" id="IPR012577">
    <property type="entry name" value="NIPSNAP"/>
</dbReference>
<feature type="region of interest" description="Disordered" evidence="6">
    <location>
        <begin position="62"/>
        <end position="100"/>
    </location>
</feature>
<dbReference type="Pfam" id="PF01066">
    <property type="entry name" value="CDP-OH_P_transf"/>
    <property type="match status" value="1"/>
</dbReference>